<keyword evidence="1" id="KW-1133">Transmembrane helix</keyword>
<gene>
    <name evidence="2" type="ORF">FHR34_002114</name>
</gene>
<protein>
    <submittedName>
        <fullName evidence="2">Uncharacterized protein</fullName>
    </submittedName>
</protein>
<keyword evidence="1" id="KW-0812">Transmembrane</keyword>
<evidence type="ECO:0000313" key="3">
    <source>
        <dbReference type="Proteomes" id="UP000540506"/>
    </source>
</evidence>
<comment type="caution">
    <text evidence="2">The sequence shown here is derived from an EMBL/GenBank/DDBJ whole genome shotgun (WGS) entry which is preliminary data.</text>
</comment>
<proteinExistence type="predicted"/>
<feature type="transmembrane region" description="Helical" evidence="1">
    <location>
        <begin position="94"/>
        <end position="117"/>
    </location>
</feature>
<keyword evidence="1" id="KW-0472">Membrane</keyword>
<evidence type="ECO:0000256" key="1">
    <source>
        <dbReference type="SAM" id="Phobius"/>
    </source>
</evidence>
<sequence>MRIETEPVAERRQVLLLGGAGLALLPWIAVLLLMLRDWAPWAALDLAEAACLLGTAQLLRVGHHLHRPLAGCAALLLVGDACVDLGTANTTSGLLVALGMAVLAELPLAALCTVLALRGPGRVTGRDSRAVPVPMLALAA</sequence>
<reference evidence="2 3" key="1">
    <citation type="submission" date="2020-08" db="EMBL/GenBank/DDBJ databases">
        <title>Sequencing the genomes of 1000 actinobacteria strains.</title>
        <authorList>
            <person name="Klenk H.-P."/>
        </authorList>
    </citation>
    <scope>NUCLEOTIDE SEQUENCE [LARGE SCALE GENOMIC DNA]</scope>
    <source>
        <strain evidence="2 3">DSM 41654</strain>
    </source>
</reference>
<keyword evidence="3" id="KW-1185">Reference proteome</keyword>
<dbReference type="Proteomes" id="UP000540506">
    <property type="component" value="Unassembled WGS sequence"/>
</dbReference>
<accession>A0A7W7R0C7</accession>
<organism evidence="2 3">
    <name type="scientific">Kitasatospora kifunensis</name>
    <name type="common">Streptomyces kifunensis</name>
    <dbReference type="NCBI Taxonomy" id="58351"/>
    <lineage>
        <taxon>Bacteria</taxon>
        <taxon>Bacillati</taxon>
        <taxon>Actinomycetota</taxon>
        <taxon>Actinomycetes</taxon>
        <taxon>Kitasatosporales</taxon>
        <taxon>Streptomycetaceae</taxon>
        <taxon>Kitasatospora</taxon>
    </lineage>
</organism>
<name>A0A7W7R0C7_KITKI</name>
<feature type="transmembrane region" description="Helical" evidence="1">
    <location>
        <begin position="14"/>
        <end position="35"/>
    </location>
</feature>
<dbReference type="RefSeq" id="WP_246559955.1">
    <property type="nucleotide sequence ID" value="NZ_JACHJV010000001.1"/>
</dbReference>
<dbReference type="EMBL" id="JACHJV010000001">
    <property type="protein sequence ID" value="MBB4923121.1"/>
    <property type="molecule type" value="Genomic_DNA"/>
</dbReference>
<evidence type="ECO:0000313" key="2">
    <source>
        <dbReference type="EMBL" id="MBB4923121.1"/>
    </source>
</evidence>
<dbReference type="AlphaFoldDB" id="A0A7W7R0C7"/>